<dbReference type="EMBL" id="DF973291">
    <property type="protein sequence ID" value="GAU24539.1"/>
    <property type="molecule type" value="Genomic_DNA"/>
</dbReference>
<dbReference type="Proteomes" id="UP000242715">
    <property type="component" value="Unassembled WGS sequence"/>
</dbReference>
<gene>
    <name evidence="1" type="ORF">TSUD_156520</name>
</gene>
<evidence type="ECO:0000313" key="2">
    <source>
        <dbReference type="Proteomes" id="UP000242715"/>
    </source>
</evidence>
<keyword evidence="2" id="KW-1185">Reference proteome</keyword>
<reference evidence="2" key="1">
    <citation type="journal article" date="2017" name="Front. Plant Sci.">
        <title>Climate Clever Clovers: New Paradigm to Reduce the Environmental Footprint of Ruminants by Breeding Low Methanogenic Forages Utilizing Haplotype Variation.</title>
        <authorList>
            <person name="Kaur P."/>
            <person name="Appels R."/>
            <person name="Bayer P.E."/>
            <person name="Keeble-Gagnere G."/>
            <person name="Wang J."/>
            <person name="Hirakawa H."/>
            <person name="Shirasawa K."/>
            <person name="Vercoe P."/>
            <person name="Stefanova K."/>
            <person name="Durmic Z."/>
            <person name="Nichols P."/>
            <person name="Revell C."/>
            <person name="Isobe S.N."/>
            <person name="Edwards D."/>
            <person name="Erskine W."/>
        </authorList>
    </citation>
    <scope>NUCLEOTIDE SEQUENCE [LARGE SCALE GENOMIC DNA]</scope>
    <source>
        <strain evidence="2">cv. Daliak</strain>
    </source>
</reference>
<dbReference type="AlphaFoldDB" id="A0A2Z6MZF7"/>
<name>A0A2Z6MZF7_TRISU</name>
<evidence type="ECO:0000313" key="1">
    <source>
        <dbReference type="EMBL" id="GAU24539.1"/>
    </source>
</evidence>
<protein>
    <submittedName>
        <fullName evidence="1">Uncharacterized protein</fullName>
    </submittedName>
</protein>
<proteinExistence type="predicted"/>
<sequence length="55" mass="6094">MVKKEKVTEFDVNYLKDMPLTPSAFTGFWDSDVKGFNVPPLSPLSSFCLSPLVAV</sequence>
<accession>A0A2Z6MZF7</accession>
<organism evidence="1 2">
    <name type="scientific">Trifolium subterraneum</name>
    <name type="common">Subterranean clover</name>
    <dbReference type="NCBI Taxonomy" id="3900"/>
    <lineage>
        <taxon>Eukaryota</taxon>
        <taxon>Viridiplantae</taxon>
        <taxon>Streptophyta</taxon>
        <taxon>Embryophyta</taxon>
        <taxon>Tracheophyta</taxon>
        <taxon>Spermatophyta</taxon>
        <taxon>Magnoliopsida</taxon>
        <taxon>eudicotyledons</taxon>
        <taxon>Gunneridae</taxon>
        <taxon>Pentapetalae</taxon>
        <taxon>rosids</taxon>
        <taxon>fabids</taxon>
        <taxon>Fabales</taxon>
        <taxon>Fabaceae</taxon>
        <taxon>Papilionoideae</taxon>
        <taxon>50 kb inversion clade</taxon>
        <taxon>NPAAA clade</taxon>
        <taxon>Hologalegina</taxon>
        <taxon>IRL clade</taxon>
        <taxon>Trifolieae</taxon>
        <taxon>Trifolium</taxon>
    </lineage>
</organism>